<reference evidence="2" key="3">
    <citation type="submission" date="2016-06" db="UniProtKB">
        <authorList>
            <consortium name="WormBaseParasite"/>
        </authorList>
    </citation>
    <scope>IDENTIFICATION</scope>
</reference>
<organism evidence="1 2">
    <name type="scientific">Globodera pallida</name>
    <name type="common">Potato cyst nematode worm</name>
    <name type="synonym">Heterodera pallida</name>
    <dbReference type="NCBI Taxonomy" id="36090"/>
    <lineage>
        <taxon>Eukaryota</taxon>
        <taxon>Metazoa</taxon>
        <taxon>Ecdysozoa</taxon>
        <taxon>Nematoda</taxon>
        <taxon>Chromadorea</taxon>
        <taxon>Rhabditida</taxon>
        <taxon>Tylenchina</taxon>
        <taxon>Tylenchomorpha</taxon>
        <taxon>Tylenchoidea</taxon>
        <taxon>Heteroderidae</taxon>
        <taxon>Heteroderinae</taxon>
        <taxon>Globodera</taxon>
    </lineage>
</organism>
<protein>
    <submittedName>
        <fullName evidence="2">Activin_recp domain-containing protein</fullName>
    </submittedName>
</protein>
<evidence type="ECO:0000313" key="1">
    <source>
        <dbReference type="Proteomes" id="UP000050741"/>
    </source>
</evidence>
<name>A0A183CL90_GLOPA</name>
<sequence>MSFSTESTNAADITADPEWWPPNLANLDPSEEMRLLQARIVQLKSRQQTTNSPTSSARDLVAQNRKRLTCRLVSGYDQNAPMNTTECNDHLYCFSAVCDTKSVTKEKDLYFVYGCLNETDVIDPDYCTKELVREYRMKPNVENWSCHCCPGERNKDMTNREKIPRKCVPPELMPYIWEPIEENGATTRTTASMLMIVGIIMAINFGNNGAAGCLN</sequence>
<dbReference type="AlphaFoldDB" id="A0A183CL90"/>
<dbReference type="WBParaSite" id="GPLIN_001364600">
    <property type="protein sequence ID" value="GPLIN_001364600"/>
    <property type="gene ID" value="GPLIN_001364600"/>
</dbReference>
<proteinExistence type="predicted"/>
<dbReference type="Proteomes" id="UP000050741">
    <property type="component" value="Unassembled WGS sequence"/>
</dbReference>
<accession>A0A183CL90</accession>
<reference evidence="1" key="1">
    <citation type="submission" date="2013-12" db="EMBL/GenBank/DDBJ databases">
        <authorList>
            <person name="Aslett M."/>
        </authorList>
    </citation>
    <scope>NUCLEOTIDE SEQUENCE [LARGE SCALE GENOMIC DNA]</scope>
    <source>
        <strain evidence="1">Lindley</strain>
    </source>
</reference>
<keyword evidence="1" id="KW-1185">Reference proteome</keyword>
<evidence type="ECO:0000313" key="2">
    <source>
        <dbReference type="WBParaSite" id="GPLIN_001364600"/>
    </source>
</evidence>
<reference evidence="1" key="2">
    <citation type="submission" date="2014-05" db="EMBL/GenBank/DDBJ databases">
        <title>The genome and life-stage specific transcriptomes of Globodera pallida elucidate key aspects of plant parasitism by a cyst nematode.</title>
        <authorList>
            <person name="Cotton J.A."/>
            <person name="Lilley C.J."/>
            <person name="Jones L.M."/>
            <person name="Kikuchi T."/>
            <person name="Reid A.J."/>
            <person name="Thorpe P."/>
            <person name="Tsai I.J."/>
            <person name="Beasley H."/>
            <person name="Blok V."/>
            <person name="Cock P.J.A."/>
            <person name="Van den Akker S.E."/>
            <person name="Holroyd N."/>
            <person name="Hunt M."/>
            <person name="Mantelin S."/>
            <person name="Naghra H."/>
            <person name="Pain A."/>
            <person name="Palomares-Rius J.E."/>
            <person name="Zarowiecki M."/>
            <person name="Berriman M."/>
            <person name="Jones J.T."/>
            <person name="Urwin P.E."/>
        </authorList>
    </citation>
    <scope>NUCLEOTIDE SEQUENCE [LARGE SCALE GENOMIC DNA]</scope>
    <source>
        <strain evidence="1">Lindley</strain>
    </source>
</reference>